<dbReference type="Pfam" id="PF00448">
    <property type="entry name" value="SRP54"/>
    <property type="match status" value="1"/>
</dbReference>
<evidence type="ECO:0000313" key="12">
    <source>
        <dbReference type="EMBL" id="HEN15443.1"/>
    </source>
</evidence>
<dbReference type="InterPro" id="IPR027417">
    <property type="entry name" value="P-loop_NTPase"/>
</dbReference>
<reference evidence="12" key="1">
    <citation type="journal article" date="2020" name="mSystems">
        <title>Genome- and Community-Level Interaction Insights into Carbon Utilization and Element Cycling Functions of Hydrothermarchaeota in Hydrothermal Sediment.</title>
        <authorList>
            <person name="Zhou Z."/>
            <person name="Liu Y."/>
            <person name="Xu W."/>
            <person name="Pan J."/>
            <person name="Luo Z.H."/>
            <person name="Li M."/>
        </authorList>
    </citation>
    <scope>NUCLEOTIDE SEQUENCE [LARGE SCALE GENOMIC DNA]</scope>
    <source>
        <strain evidence="12">SpSt-339</strain>
    </source>
</reference>
<evidence type="ECO:0000256" key="2">
    <source>
        <dbReference type="ARBA" id="ARBA00022741"/>
    </source>
</evidence>
<dbReference type="InterPro" id="IPR004780">
    <property type="entry name" value="SRP"/>
</dbReference>
<evidence type="ECO:0000256" key="7">
    <source>
        <dbReference type="ARBA" id="ARBA00023274"/>
    </source>
</evidence>
<comment type="domain">
    <text evidence="9">Composed of three domains: the N-terminal N domain, which is responsible for interactions with the ribosome, the central G domain, which binds GTP, and the C-terminal M domain, which binds the RNA and the signal sequence of the RNC.</text>
</comment>
<comment type="caution">
    <text evidence="12">The sequence shown here is derived from an EMBL/GenBank/DDBJ whole genome shotgun (WGS) entry which is preliminary data.</text>
</comment>
<keyword evidence="5 9" id="KW-0342">GTP-binding</keyword>
<dbReference type="FunFam" id="3.40.50.300:FF:000022">
    <property type="entry name" value="Signal recognition particle 54 kDa subunit"/>
    <property type="match status" value="1"/>
</dbReference>
<feature type="region of interest" description="Disordered" evidence="10">
    <location>
        <begin position="451"/>
        <end position="492"/>
    </location>
</feature>
<protein>
    <recommendedName>
        <fullName evidence="9">Signal recognition particle protein</fullName>
        <ecNumber evidence="9">3.6.5.4</ecNumber>
    </recommendedName>
    <alternativeName>
        <fullName evidence="9">Fifty-four homolog</fullName>
    </alternativeName>
</protein>
<dbReference type="SMART" id="SM00382">
    <property type="entry name" value="AAA"/>
    <property type="match status" value="1"/>
</dbReference>
<dbReference type="GO" id="GO:0048500">
    <property type="term" value="C:signal recognition particle"/>
    <property type="evidence" value="ECO:0007669"/>
    <property type="project" value="UniProtKB-UniRule"/>
</dbReference>
<keyword evidence="6 9" id="KW-0733">Signal recognition particle</keyword>
<evidence type="ECO:0000256" key="4">
    <source>
        <dbReference type="ARBA" id="ARBA00022884"/>
    </source>
</evidence>
<comment type="catalytic activity">
    <reaction evidence="8 9">
        <text>GTP + H2O = GDP + phosphate + H(+)</text>
        <dbReference type="Rhea" id="RHEA:19669"/>
        <dbReference type="ChEBI" id="CHEBI:15377"/>
        <dbReference type="ChEBI" id="CHEBI:15378"/>
        <dbReference type="ChEBI" id="CHEBI:37565"/>
        <dbReference type="ChEBI" id="CHEBI:43474"/>
        <dbReference type="ChEBI" id="CHEBI:58189"/>
        <dbReference type="EC" id="3.6.5.4"/>
    </reaction>
</comment>
<dbReference type="AlphaFoldDB" id="A0A7C2K0S5"/>
<dbReference type="InterPro" id="IPR004125">
    <property type="entry name" value="Signal_recog_particle_SRP54_M"/>
</dbReference>
<comment type="subcellular location">
    <subcellularLocation>
        <location evidence="9">Cytoplasm</location>
    </subcellularLocation>
    <text evidence="9">The SRP-RNC complex is targeted to the cytoplasmic membrane.</text>
</comment>
<sequence>MFEGITTGLKSAVSLLGRGGKLTEANIRDGLAQVKQALLEADVHYDVASAFIKRVSSQALGEKVLKSLRPDQQFIGIVHQELVHLMGPTDHSLHLRRDGLNVIMMCGLQGSGKTTTCGKLARMVKEAGFAPMLVAADLQRPAAIEQLKVIGQQLGVPVYSEDPAKSNPLLVCQNGRKAAQAANAKVLILDTAGRLHVDQALMTELEQIDRKLQPDQILLVCDSMTGQDAVNSAKAFNDALEVDGVILTKLDGDTRGGAALSIKEVTGVPIKYVGVGEQLDKLEPFHPDRMAGRILGMGDVVTLFEKAQEAFDAEEVQKQQQKMLQGKFTLEDFRNQMQQIRRMGPLKEIIKMIPGLGGLFESNPDIDAESDMGRIEAIIGSMTKEERTNPDVIDRSRRHRIARGSGTDPADVNRLLKDFEGMSSMMKSMAGLGMMDRLRAVNQLAQGGLFNPGASLKPMKGSTKSGPLDAKAAAEKKKKARKEAKKQRKRNR</sequence>
<evidence type="ECO:0000256" key="3">
    <source>
        <dbReference type="ARBA" id="ARBA00022801"/>
    </source>
</evidence>
<dbReference type="HAMAP" id="MF_00306">
    <property type="entry name" value="SRP54"/>
    <property type="match status" value="1"/>
</dbReference>
<dbReference type="PANTHER" id="PTHR11564:SF5">
    <property type="entry name" value="SIGNAL RECOGNITION PARTICLE SUBUNIT SRP54"/>
    <property type="match status" value="1"/>
</dbReference>
<dbReference type="Pfam" id="PF02978">
    <property type="entry name" value="SRP_SPB"/>
    <property type="match status" value="1"/>
</dbReference>
<dbReference type="InterPro" id="IPR036891">
    <property type="entry name" value="Signal_recog_part_SRP54_M_sf"/>
</dbReference>
<evidence type="ECO:0000259" key="11">
    <source>
        <dbReference type="PROSITE" id="PS00300"/>
    </source>
</evidence>
<dbReference type="GO" id="GO:0003924">
    <property type="term" value="F:GTPase activity"/>
    <property type="evidence" value="ECO:0007669"/>
    <property type="project" value="UniProtKB-UniRule"/>
</dbReference>
<dbReference type="InterPro" id="IPR042101">
    <property type="entry name" value="SRP54_N_sf"/>
</dbReference>
<evidence type="ECO:0000256" key="8">
    <source>
        <dbReference type="ARBA" id="ARBA00048027"/>
    </source>
</evidence>
<proteinExistence type="inferred from homology"/>
<dbReference type="Gene3D" id="1.20.120.140">
    <property type="entry name" value="Signal recognition particle SRP54, nucleotide-binding domain"/>
    <property type="match status" value="1"/>
</dbReference>
<dbReference type="InterPro" id="IPR013822">
    <property type="entry name" value="Signal_recog_particl_SRP54_hlx"/>
</dbReference>
<evidence type="ECO:0000256" key="10">
    <source>
        <dbReference type="SAM" id="MobiDB-lite"/>
    </source>
</evidence>
<comment type="similarity">
    <text evidence="1 9">Belongs to the GTP-binding SRP family. SRP54 subfamily.</text>
</comment>
<evidence type="ECO:0000256" key="1">
    <source>
        <dbReference type="ARBA" id="ARBA00005450"/>
    </source>
</evidence>
<keyword evidence="3 9" id="KW-0378">Hydrolase</keyword>
<dbReference type="EC" id="3.6.5.4" evidence="9"/>
<dbReference type="EMBL" id="DSOK01000241">
    <property type="protein sequence ID" value="HEN15443.1"/>
    <property type="molecule type" value="Genomic_DNA"/>
</dbReference>
<dbReference type="InterPro" id="IPR000897">
    <property type="entry name" value="SRP54_GTPase_dom"/>
</dbReference>
<dbReference type="SMART" id="SM00962">
    <property type="entry name" value="SRP54"/>
    <property type="match status" value="1"/>
</dbReference>
<feature type="binding site" evidence="9">
    <location>
        <begin position="190"/>
        <end position="194"/>
    </location>
    <ligand>
        <name>GTP</name>
        <dbReference type="ChEBI" id="CHEBI:37565"/>
    </ligand>
</feature>
<dbReference type="GO" id="GO:0008312">
    <property type="term" value="F:7S RNA binding"/>
    <property type="evidence" value="ECO:0007669"/>
    <property type="project" value="InterPro"/>
</dbReference>
<evidence type="ECO:0000256" key="9">
    <source>
        <dbReference type="HAMAP-Rule" id="MF_00306"/>
    </source>
</evidence>
<dbReference type="GO" id="GO:0006614">
    <property type="term" value="P:SRP-dependent cotranslational protein targeting to membrane"/>
    <property type="evidence" value="ECO:0007669"/>
    <property type="project" value="InterPro"/>
</dbReference>
<comment type="subunit">
    <text evidence="9">Part of the signal recognition particle protein translocation system, which is composed of SRP and FtsY.</text>
</comment>
<dbReference type="SUPFAM" id="SSF52540">
    <property type="entry name" value="P-loop containing nucleoside triphosphate hydrolases"/>
    <property type="match status" value="1"/>
</dbReference>
<dbReference type="PROSITE" id="PS00300">
    <property type="entry name" value="SRP54"/>
    <property type="match status" value="1"/>
</dbReference>
<accession>A0A7C2K0S5</accession>
<gene>
    <name evidence="9" type="primary">ffh</name>
    <name evidence="12" type="ORF">ENQ76_08260</name>
</gene>
<keyword evidence="2 9" id="KW-0547">Nucleotide-binding</keyword>
<feature type="binding site" evidence="9">
    <location>
        <begin position="248"/>
        <end position="251"/>
    </location>
    <ligand>
        <name>GTP</name>
        <dbReference type="ChEBI" id="CHEBI:37565"/>
    </ligand>
</feature>
<feature type="compositionally biased region" description="Basic residues" evidence="10">
    <location>
        <begin position="476"/>
        <end position="492"/>
    </location>
</feature>
<dbReference type="InterPro" id="IPR022941">
    <property type="entry name" value="SRP54"/>
</dbReference>
<keyword evidence="4 9" id="KW-0694">RNA-binding</keyword>
<name>A0A7C2K0S5_9PLAN</name>
<dbReference type="SUPFAM" id="SSF47446">
    <property type="entry name" value="Signal peptide-binding domain"/>
    <property type="match status" value="1"/>
</dbReference>
<dbReference type="Gene3D" id="3.40.50.300">
    <property type="entry name" value="P-loop containing nucleotide triphosphate hydrolases"/>
    <property type="match status" value="1"/>
</dbReference>
<keyword evidence="9" id="KW-0963">Cytoplasm</keyword>
<evidence type="ECO:0000256" key="5">
    <source>
        <dbReference type="ARBA" id="ARBA00023134"/>
    </source>
</evidence>
<dbReference type="GO" id="GO:0005525">
    <property type="term" value="F:GTP binding"/>
    <property type="evidence" value="ECO:0007669"/>
    <property type="project" value="UniProtKB-UniRule"/>
</dbReference>
<keyword evidence="7 9" id="KW-0687">Ribonucleoprotein</keyword>
<comment type="function">
    <text evidence="9">Involved in targeting and insertion of nascent membrane proteins into the cytoplasmic membrane. Binds to the hydrophobic signal sequence of the ribosome-nascent chain (RNC) as it emerges from the ribosomes. The SRP-RNC complex is then targeted to the cytoplasmic membrane where it interacts with the SRP receptor FtsY.</text>
</comment>
<dbReference type="InterPro" id="IPR003593">
    <property type="entry name" value="AAA+_ATPase"/>
</dbReference>
<feature type="binding site" evidence="9">
    <location>
        <begin position="107"/>
        <end position="114"/>
    </location>
    <ligand>
        <name>GTP</name>
        <dbReference type="ChEBI" id="CHEBI:37565"/>
    </ligand>
</feature>
<dbReference type="SMART" id="SM00963">
    <property type="entry name" value="SRP54_N"/>
    <property type="match status" value="1"/>
</dbReference>
<evidence type="ECO:0000256" key="6">
    <source>
        <dbReference type="ARBA" id="ARBA00023135"/>
    </source>
</evidence>
<dbReference type="Pfam" id="PF02881">
    <property type="entry name" value="SRP54_N"/>
    <property type="match status" value="1"/>
</dbReference>
<feature type="domain" description="SRP54-type proteins GTP-binding" evidence="11">
    <location>
        <begin position="269"/>
        <end position="282"/>
    </location>
</feature>
<dbReference type="Gene3D" id="1.10.260.30">
    <property type="entry name" value="Signal recognition particle, SRP54 subunit, M-domain"/>
    <property type="match status" value="1"/>
</dbReference>
<dbReference type="NCBIfam" id="TIGR00959">
    <property type="entry name" value="ffh"/>
    <property type="match status" value="1"/>
</dbReference>
<dbReference type="PANTHER" id="PTHR11564">
    <property type="entry name" value="SIGNAL RECOGNITION PARTICLE 54K PROTEIN SRP54"/>
    <property type="match status" value="1"/>
</dbReference>
<dbReference type="CDD" id="cd18539">
    <property type="entry name" value="SRP_G"/>
    <property type="match status" value="1"/>
</dbReference>
<organism evidence="12">
    <name type="scientific">Schlesneria paludicola</name>
    <dbReference type="NCBI Taxonomy" id="360056"/>
    <lineage>
        <taxon>Bacteria</taxon>
        <taxon>Pseudomonadati</taxon>
        <taxon>Planctomycetota</taxon>
        <taxon>Planctomycetia</taxon>
        <taxon>Planctomycetales</taxon>
        <taxon>Planctomycetaceae</taxon>
        <taxon>Schlesneria</taxon>
    </lineage>
</organism>